<proteinExistence type="predicted"/>
<dbReference type="AlphaFoldDB" id="A0A367EZN8"/>
<sequence length="308" mass="34349">MSAPVADVFAPETLRQAVDRILRVPDAHRTFAKDAAFAQEFWAIGPDLLDALLDHGLPHRGEGVERRFERTDLHNISTYLHLPSPYFRALRRKASDMDAAARSGEPHRYELRLAAECAGQRHEGACAFTPVPGLERHGEPGSLRETSPGTFTVGARLPSDTHVFDADRSELLSLVADWELYVLPDGVIEDEGFSRATRLANCLIPTRLLLREAERRGIRARHGAGLLVAPPFTTLHHWVEFDLDGAWVPADPVLLTAFARWGMTEPAAWPYNRSVAGAVWHLLTWPPEVFFPVVHDHGRQAPLHISAR</sequence>
<evidence type="ECO:0000313" key="2">
    <source>
        <dbReference type="Proteomes" id="UP000252914"/>
    </source>
</evidence>
<accession>A0A367EZN8</accession>
<protein>
    <recommendedName>
        <fullName evidence="3">Transglutaminase domain-containing protein</fullName>
    </recommendedName>
</protein>
<evidence type="ECO:0000313" key="1">
    <source>
        <dbReference type="EMBL" id="RCG23092.1"/>
    </source>
</evidence>
<comment type="caution">
    <text evidence="1">The sequence shown here is derived from an EMBL/GenBank/DDBJ whole genome shotgun (WGS) entry which is preliminary data.</text>
</comment>
<dbReference type="RefSeq" id="WP_114022504.1">
    <property type="nucleotide sequence ID" value="NZ_JBEYTF010000062.1"/>
</dbReference>
<dbReference type="EMBL" id="QOIN01000043">
    <property type="protein sequence ID" value="RCG23092.1"/>
    <property type="molecule type" value="Genomic_DNA"/>
</dbReference>
<gene>
    <name evidence="1" type="ORF">DTL70_15560</name>
</gene>
<organism evidence="1 2">
    <name type="scientific">Streptomyces diacarni</name>
    <dbReference type="NCBI Taxonomy" id="2800381"/>
    <lineage>
        <taxon>Bacteria</taxon>
        <taxon>Bacillati</taxon>
        <taxon>Actinomycetota</taxon>
        <taxon>Actinomycetes</taxon>
        <taxon>Kitasatosporales</taxon>
        <taxon>Streptomycetaceae</taxon>
        <taxon>Streptomyces</taxon>
    </lineage>
</organism>
<reference evidence="1 2" key="1">
    <citation type="submission" date="2018-06" db="EMBL/GenBank/DDBJ databases">
        <title>Streptomyces reniochalinae sp. nov. and Streptomyces diacarnus sp. nov. from marine sponges.</title>
        <authorList>
            <person name="Li L."/>
        </authorList>
    </citation>
    <scope>NUCLEOTIDE SEQUENCE [LARGE SCALE GENOMIC DNA]</scope>
    <source>
        <strain evidence="1 2">LHW51701</strain>
    </source>
</reference>
<evidence type="ECO:0008006" key="3">
    <source>
        <dbReference type="Google" id="ProtNLM"/>
    </source>
</evidence>
<name>A0A367EZN8_9ACTN</name>
<keyword evidence="2" id="KW-1185">Reference proteome</keyword>
<dbReference type="Proteomes" id="UP000252914">
    <property type="component" value="Unassembled WGS sequence"/>
</dbReference>